<dbReference type="AlphaFoldDB" id="W9G535"/>
<feature type="compositionally biased region" description="Low complexity" evidence="1">
    <location>
        <begin position="7"/>
        <end position="26"/>
    </location>
</feature>
<dbReference type="eggNOG" id="COG2819">
    <property type="taxonomic scope" value="Bacteria"/>
</dbReference>
<keyword evidence="3" id="KW-1185">Reference proteome</keyword>
<proteinExistence type="predicted"/>
<protein>
    <recommendedName>
        <fullName evidence="4">Esterase</fullName>
    </recommendedName>
</protein>
<gene>
    <name evidence="2" type="ORF">N865_19785</name>
</gene>
<reference evidence="2 3" key="1">
    <citation type="submission" date="2013-08" db="EMBL/GenBank/DDBJ databases">
        <title>Intrasporangium oryzae NRRL B-24470.</title>
        <authorList>
            <person name="Liu H."/>
            <person name="Wang G."/>
        </authorList>
    </citation>
    <scope>NUCLEOTIDE SEQUENCE [LARGE SCALE GENOMIC DNA]</scope>
    <source>
        <strain evidence="2 3">NRRL B-24470</strain>
    </source>
</reference>
<evidence type="ECO:0000256" key="1">
    <source>
        <dbReference type="SAM" id="MobiDB-lite"/>
    </source>
</evidence>
<dbReference type="Proteomes" id="UP000019489">
    <property type="component" value="Unassembled WGS sequence"/>
</dbReference>
<accession>W9G535</accession>
<sequence>MSDHPIADSIADPIADSTADTTDDTTASRAATALGDPGAYDHDGDIVGDLRVWRDVELTGLGRRADVLVHLPPGYDAGDRTYPVVYMHDGQNLFDPRTSTGGVTWGVDRAMAQLARRGIEAIVVGIPCSPTARGDEYTPYPHPLRGGGRADDYVRFLADHLKPAVDAALRTERGPADTVVAGSSLGGVISVHAWLTRPDVFGAVGAFSPAFWWPGEPMLRDVEAALATPPPGRVHLDTGGREEPGDPDIERAYVDDAERVLGLLRRAGVPVRFVYDSVAPHVESAWAQRLPEALAWLLEGYAVRS</sequence>
<dbReference type="InterPro" id="IPR029058">
    <property type="entry name" value="AB_hydrolase_fold"/>
</dbReference>
<name>W9G535_9MICO</name>
<comment type="caution">
    <text evidence="2">The sequence shown here is derived from an EMBL/GenBank/DDBJ whole genome shotgun (WGS) entry which is preliminary data.</text>
</comment>
<dbReference type="STRING" id="1386089.N865_19785"/>
<evidence type="ECO:0008006" key="4">
    <source>
        <dbReference type="Google" id="ProtNLM"/>
    </source>
</evidence>
<dbReference type="InterPro" id="IPR050583">
    <property type="entry name" value="Mycobacterial_A85_antigen"/>
</dbReference>
<dbReference type="Gene3D" id="3.40.50.1820">
    <property type="entry name" value="alpha/beta hydrolase"/>
    <property type="match status" value="1"/>
</dbReference>
<dbReference type="SUPFAM" id="SSF53474">
    <property type="entry name" value="alpha/beta-Hydrolases"/>
    <property type="match status" value="1"/>
</dbReference>
<dbReference type="EMBL" id="AWSA01000064">
    <property type="protein sequence ID" value="EWS99922.1"/>
    <property type="molecule type" value="Genomic_DNA"/>
</dbReference>
<dbReference type="Pfam" id="PF00756">
    <property type="entry name" value="Esterase"/>
    <property type="match status" value="1"/>
</dbReference>
<evidence type="ECO:0000313" key="3">
    <source>
        <dbReference type="Proteomes" id="UP000019489"/>
    </source>
</evidence>
<organism evidence="2 3">
    <name type="scientific">Intrasporangium oryzae NRRL B-24470</name>
    <dbReference type="NCBI Taxonomy" id="1386089"/>
    <lineage>
        <taxon>Bacteria</taxon>
        <taxon>Bacillati</taxon>
        <taxon>Actinomycetota</taxon>
        <taxon>Actinomycetes</taxon>
        <taxon>Micrococcales</taxon>
        <taxon>Intrasporangiaceae</taxon>
        <taxon>Intrasporangium</taxon>
    </lineage>
</organism>
<dbReference type="RefSeq" id="WP_211244933.1">
    <property type="nucleotide sequence ID" value="NZ_AWSA01000064.1"/>
</dbReference>
<dbReference type="PANTHER" id="PTHR48098">
    <property type="entry name" value="ENTEROCHELIN ESTERASE-RELATED"/>
    <property type="match status" value="1"/>
</dbReference>
<feature type="region of interest" description="Disordered" evidence="1">
    <location>
        <begin position="1"/>
        <end position="26"/>
    </location>
</feature>
<dbReference type="PANTHER" id="PTHR48098:SF6">
    <property type="entry name" value="FERRI-BACILLIBACTIN ESTERASE BESA"/>
    <property type="match status" value="1"/>
</dbReference>
<dbReference type="InterPro" id="IPR000801">
    <property type="entry name" value="Esterase-like"/>
</dbReference>
<evidence type="ECO:0000313" key="2">
    <source>
        <dbReference type="EMBL" id="EWS99922.1"/>
    </source>
</evidence>